<evidence type="ECO:0000256" key="1">
    <source>
        <dbReference type="SAM" id="MobiDB-lite"/>
    </source>
</evidence>
<accession>A0AAE1LLQ3</accession>
<dbReference type="Proteomes" id="UP001219518">
    <property type="component" value="Unassembled WGS sequence"/>
</dbReference>
<reference evidence="2" key="1">
    <citation type="submission" date="2021-07" db="EMBL/GenBank/DDBJ databases">
        <authorList>
            <person name="Catto M.A."/>
            <person name="Jacobson A."/>
            <person name="Kennedy G."/>
            <person name="Labadie P."/>
            <person name="Hunt B.G."/>
            <person name="Srinivasan R."/>
        </authorList>
    </citation>
    <scope>NUCLEOTIDE SEQUENCE</scope>
    <source>
        <strain evidence="2">PL_HMW_Pooled</strain>
        <tissue evidence="2">Head</tissue>
    </source>
</reference>
<gene>
    <name evidence="2" type="ORF">KUF71_001453</name>
</gene>
<keyword evidence="3" id="KW-1185">Reference proteome</keyword>
<proteinExistence type="predicted"/>
<evidence type="ECO:0000313" key="3">
    <source>
        <dbReference type="Proteomes" id="UP001219518"/>
    </source>
</evidence>
<name>A0AAE1LLQ3_9NEOP</name>
<evidence type="ECO:0000313" key="2">
    <source>
        <dbReference type="EMBL" id="KAK3922657.1"/>
    </source>
</evidence>
<reference evidence="2" key="2">
    <citation type="journal article" date="2023" name="BMC Genomics">
        <title>Pest status, molecular evolution, and epigenetic factors derived from the genome assembly of Frankliniella fusca, a thysanopteran phytovirus vector.</title>
        <authorList>
            <person name="Catto M.A."/>
            <person name="Labadie P.E."/>
            <person name="Jacobson A.L."/>
            <person name="Kennedy G.G."/>
            <person name="Srinivasan R."/>
            <person name="Hunt B.G."/>
        </authorList>
    </citation>
    <scope>NUCLEOTIDE SEQUENCE</scope>
    <source>
        <strain evidence="2">PL_HMW_Pooled</strain>
    </source>
</reference>
<organism evidence="2 3">
    <name type="scientific">Frankliniella fusca</name>
    <dbReference type="NCBI Taxonomy" id="407009"/>
    <lineage>
        <taxon>Eukaryota</taxon>
        <taxon>Metazoa</taxon>
        <taxon>Ecdysozoa</taxon>
        <taxon>Arthropoda</taxon>
        <taxon>Hexapoda</taxon>
        <taxon>Insecta</taxon>
        <taxon>Pterygota</taxon>
        <taxon>Neoptera</taxon>
        <taxon>Paraneoptera</taxon>
        <taxon>Thysanoptera</taxon>
        <taxon>Terebrantia</taxon>
        <taxon>Thripoidea</taxon>
        <taxon>Thripidae</taxon>
        <taxon>Frankliniella</taxon>
    </lineage>
</organism>
<dbReference type="EMBL" id="JAHWGI010001107">
    <property type="protein sequence ID" value="KAK3922657.1"/>
    <property type="molecule type" value="Genomic_DNA"/>
</dbReference>
<protein>
    <submittedName>
        <fullName evidence="2">N-acetylglucosamine-1-phosphotransferase subunits alpha/beta</fullName>
    </submittedName>
</protein>
<dbReference type="AlphaFoldDB" id="A0AAE1LLQ3"/>
<feature type="compositionally biased region" description="Basic and acidic residues" evidence="1">
    <location>
        <begin position="1"/>
        <end position="19"/>
    </location>
</feature>
<comment type="caution">
    <text evidence="2">The sequence shown here is derived from an EMBL/GenBank/DDBJ whole genome shotgun (WGS) entry which is preliminary data.</text>
</comment>
<sequence length="71" mass="7816">MKKGEKRTEKGKKPEEETRPPPMKCVRIPGRALDPGLPAPAVTAAVHRAARPGPRRRLIQEAGGAMEWFCT</sequence>
<feature type="region of interest" description="Disordered" evidence="1">
    <location>
        <begin position="1"/>
        <end position="25"/>
    </location>
</feature>